<keyword evidence="3" id="KW-1185">Reference proteome</keyword>
<proteinExistence type="predicted"/>
<organism evidence="2 3">
    <name type="scientific">Colletotrichum shisoi</name>
    <dbReference type="NCBI Taxonomy" id="2078593"/>
    <lineage>
        <taxon>Eukaryota</taxon>
        <taxon>Fungi</taxon>
        <taxon>Dikarya</taxon>
        <taxon>Ascomycota</taxon>
        <taxon>Pezizomycotina</taxon>
        <taxon>Sordariomycetes</taxon>
        <taxon>Hypocreomycetidae</taxon>
        <taxon>Glomerellales</taxon>
        <taxon>Glomerellaceae</taxon>
        <taxon>Colletotrichum</taxon>
        <taxon>Colletotrichum destructivum species complex</taxon>
    </lineage>
</organism>
<reference evidence="2 3" key="1">
    <citation type="journal article" date="2019" name="Sci. Rep.">
        <title>Colletotrichum shisoi sp. nov., an anthracnose pathogen of Perilla frutescens in Japan: molecular phylogenetic, morphological and genomic evidence.</title>
        <authorList>
            <person name="Gan P."/>
            <person name="Tsushima A."/>
            <person name="Hiroyama R."/>
            <person name="Narusaka M."/>
            <person name="Takano Y."/>
            <person name="Narusaka Y."/>
            <person name="Kawaradani M."/>
            <person name="Damm U."/>
            <person name="Shirasu K."/>
        </authorList>
    </citation>
    <scope>NUCLEOTIDE SEQUENCE [LARGE SCALE GENOMIC DNA]</scope>
    <source>
        <strain evidence="2 3">PG-2018a</strain>
    </source>
</reference>
<feature type="region of interest" description="Disordered" evidence="1">
    <location>
        <begin position="1"/>
        <end position="42"/>
    </location>
</feature>
<gene>
    <name evidence="2" type="ORF">CSHISOI_01094</name>
</gene>
<dbReference type="Proteomes" id="UP000326340">
    <property type="component" value="Unassembled WGS sequence"/>
</dbReference>
<accession>A0A5Q4C4W2</accession>
<dbReference type="EMBL" id="PUHP01000041">
    <property type="protein sequence ID" value="TQN74345.1"/>
    <property type="molecule type" value="Genomic_DNA"/>
</dbReference>
<protein>
    <submittedName>
        <fullName evidence="2">Uncharacterized protein</fullName>
    </submittedName>
</protein>
<evidence type="ECO:0000313" key="3">
    <source>
        <dbReference type="Proteomes" id="UP000326340"/>
    </source>
</evidence>
<evidence type="ECO:0000256" key="1">
    <source>
        <dbReference type="SAM" id="MobiDB-lite"/>
    </source>
</evidence>
<name>A0A5Q4C4W2_9PEZI</name>
<dbReference type="AlphaFoldDB" id="A0A5Q4C4W2"/>
<evidence type="ECO:0000313" key="2">
    <source>
        <dbReference type="EMBL" id="TQN74345.1"/>
    </source>
</evidence>
<sequence length="69" mass="7854">MPIIETRLSAPSFSPIEPNPPVVEALMRSPGSHTHSHTHTHTRTHFCLDGFIVAWRKKKQAEHHPPSRQ</sequence>
<comment type="caution">
    <text evidence="2">The sequence shown here is derived from an EMBL/GenBank/DDBJ whole genome shotgun (WGS) entry which is preliminary data.</text>
</comment>